<comment type="caution">
    <text evidence="2">The sequence shown here is derived from an EMBL/GenBank/DDBJ whole genome shotgun (WGS) entry which is preliminary data.</text>
</comment>
<dbReference type="Proteomes" id="UP001530315">
    <property type="component" value="Unassembled WGS sequence"/>
</dbReference>
<keyword evidence="3" id="KW-1185">Reference proteome</keyword>
<name>A0ABD3QSH7_9STRA</name>
<dbReference type="SUPFAM" id="SSF81653">
    <property type="entry name" value="Calcium ATPase, transduction domain A"/>
    <property type="match status" value="1"/>
</dbReference>
<evidence type="ECO:0000313" key="3">
    <source>
        <dbReference type="Proteomes" id="UP001530315"/>
    </source>
</evidence>
<dbReference type="AlphaFoldDB" id="A0ABD3QSH7"/>
<reference evidence="2 3" key="1">
    <citation type="submission" date="2024-10" db="EMBL/GenBank/DDBJ databases">
        <title>Updated reference genomes for cyclostephanoid diatoms.</title>
        <authorList>
            <person name="Roberts W.R."/>
            <person name="Alverson A.J."/>
        </authorList>
    </citation>
    <scope>NUCLEOTIDE SEQUENCE [LARGE SCALE GENOMIC DNA]</scope>
    <source>
        <strain evidence="2 3">AJA276-08</strain>
    </source>
</reference>
<organism evidence="2 3">
    <name type="scientific">Stephanodiscus triporus</name>
    <dbReference type="NCBI Taxonomy" id="2934178"/>
    <lineage>
        <taxon>Eukaryota</taxon>
        <taxon>Sar</taxon>
        <taxon>Stramenopiles</taxon>
        <taxon>Ochrophyta</taxon>
        <taxon>Bacillariophyta</taxon>
        <taxon>Coscinodiscophyceae</taxon>
        <taxon>Thalassiosirophycidae</taxon>
        <taxon>Stephanodiscales</taxon>
        <taxon>Stephanodiscaceae</taxon>
        <taxon>Stephanodiscus</taxon>
    </lineage>
</organism>
<evidence type="ECO:0000259" key="1">
    <source>
        <dbReference type="Pfam" id="PF00122"/>
    </source>
</evidence>
<dbReference type="InterPro" id="IPR008250">
    <property type="entry name" value="ATPase_P-typ_transduc_dom_A_sf"/>
</dbReference>
<dbReference type="EMBL" id="JALLAZ020000124">
    <property type="protein sequence ID" value="KAL3803062.1"/>
    <property type="molecule type" value="Genomic_DNA"/>
</dbReference>
<accession>A0ABD3QSH7</accession>
<dbReference type="Gene3D" id="2.70.150.10">
    <property type="entry name" value="Calcium-transporting ATPase, cytoplasmic transduction domain A"/>
    <property type="match status" value="1"/>
</dbReference>
<evidence type="ECO:0000313" key="2">
    <source>
        <dbReference type="EMBL" id="KAL3803062.1"/>
    </source>
</evidence>
<dbReference type="Pfam" id="PF00122">
    <property type="entry name" value="E1-E2_ATPase"/>
    <property type="match status" value="1"/>
</dbReference>
<sequence length="114" mass="12400">MRQFRLVTPDDAKVLNDSMCSGGANREEITVDGHLITGEIRHARIVRQSNGTVGPGTMLYSSSRVLRGSCLAVVIGTGRQVALSKLIKAGRWPPCADLLKEVREIARKESRGRG</sequence>
<proteinExistence type="predicted"/>
<dbReference type="InterPro" id="IPR059000">
    <property type="entry name" value="ATPase_P-type_domA"/>
</dbReference>
<gene>
    <name evidence="2" type="ORF">ACHAW5_009472</name>
</gene>
<protein>
    <recommendedName>
        <fullName evidence="1">P-type ATPase A domain-containing protein</fullName>
    </recommendedName>
</protein>
<feature type="domain" description="P-type ATPase A" evidence="1">
    <location>
        <begin position="27"/>
        <end position="88"/>
    </location>
</feature>